<gene>
    <name evidence="1" type="ORF">CEXT_25161</name>
</gene>
<dbReference type="AlphaFoldDB" id="A0AAV4VF54"/>
<sequence length="82" mass="9423">MVLKIEANPDFPMNGSIKKSRFIDKTSESGNDSGLFAASYVWMGIQKHSQQRRPDLGMPPMNIKGISRLYTYFLRSLSRTYF</sequence>
<accession>A0AAV4VF54</accession>
<evidence type="ECO:0000313" key="1">
    <source>
        <dbReference type="EMBL" id="GIY68519.1"/>
    </source>
</evidence>
<evidence type="ECO:0000313" key="2">
    <source>
        <dbReference type="Proteomes" id="UP001054945"/>
    </source>
</evidence>
<organism evidence="1 2">
    <name type="scientific">Caerostris extrusa</name>
    <name type="common">Bark spider</name>
    <name type="synonym">Caerostris bankana</name>
    <dbReference type="NCBI Taxonomy" id="172846"/>
    <lineage>
        <taxon>Eukaryota</taxon>
        <taxon>Metazoa</taxon>
        <taxon>Ecdysozoa</taxon>
        <taxon>Arthropoda</taxon>
        <taxon>Chelicerata</taxon>
        <taxon>Arachnida</taxon>
        <taxon>Araneae</taxon>
        <taxon>Araneomorphae</taxon>
        <taxon>Entelegynae</taxon>
        <taxon>Araneoidea</taxon>
        <taxon>Araneidae</taxon>
        <taxon>Caerostris</taxon>
    </lineage>
</organism>
<reference evidence="1 2" key="1">
    <citation type="submission" date="2021-06" db="EMBL/GenBank/DDBJ databases">
        <title>Caerostris extrusa draft genome.</title>
        <authorList>
            <person name="Kono N."/>
            <person name="Arakawa K."/>
        </authorList>
    </citation>
    <scope>NUCLEOTIDE SEQUENCE [LARGE SCALE GENOMIC DNA]</scope>
</reference>
<protein>
    <recommendedName>
        <fullName evidence="3">Ycf15</fullName>
    </recommendedName>
</protein>
<dbReference type="Proteomes" id="UP001054945">
    <property type="component" value="Unassembled WGS sequence"/>
</dbReference>
<name>A0AAV4VF54_CAEEX</name>
<keyword evidence="2" id="KW-1185">Reference proteome</keyword>
<comment type="caution">
    <text evidence="1">The sequence shown here is derived from an EMBL/GenBank/DDBJ whole genome shotgun (WGS) entry which is preliminary data.</text>
</comment>
<evidence type="ECO:0008006" key="3">
    <source>
        <dbReference type="Google" id="ProtNLM"/>
    </source>
</evidence>
<dbReference type="EMBL" id="BPLR01014390">
    <property type="protein sequence ID" value="GIY68519.1"/>
    <property type="molecule type" value="Genomic_DNA"/>
</dbReference>
<proteinExistence type="predicted"/>